<dbReference type="OMA" id="KWGHRRE"/>
<dbReference type="PANTHER" id="PTHR15561:SF0">
    <property type="entry name" value="DNA-DIRECTED RNA POLYMERASE III SUBUNIT RPC9"/>
    <property type="match status" value="1"/>
</dbReference>
<reference evidence="8 9" key="1">
    <citation type="submission" date="2009-11" db="EMBL/GenBank/DDBJ databases">
        <title>Annotation of Allomyces macrogynus ATCC 38327.</title>
        <authorList>
            <consortium name="The Broad Institute Genome Sequencing Platform"/>
            <person name="Russ C."/>
            <person name="Cuomo C."/>
            <person name="Burger G."/>
            <person name="Gray M.W."/>
            <person name="Holland P.W.H."/>
            <person name="King N."/>
            <person name="Lang F.B.F."/>
            <person name="Roger A.J."/>
            <person name="Ruiz-Trillo I."/>
            <person name="Young S.K."/>
            <person name="Zeng Q."/>
            <person name="Gargeya S."/>
            <person name="Fitzgerald M."/>
            <person name="Haas B."/>
            <person name="Abouelleil A."/>
            <person name="Alvarado L."/>
            <person name="Arachchi H.M."/>
            <person name="Berlin A."/>
            <person name="Chapman S.B."/>
            <person name="Gearin G."/>
            <person name="Goldberg J."/>
            <person name="Griggs A."/>
            <person name="Gujja S."/>
            <person name="Hansen M."/>
            <person name="Heiman D."/>
            <person name="Howarth C."/>
            <person name="Larimer J."/>
            <person name="Lui A."/>
            <person name="MacDonald P.J.P."/>
            <person name="McCowen C."/>
            <person name="Montmayeur A."/>
            <person name="Murphy C."/>
            <person name="Neiman D."/>
            <person name="Pearson M."/>
            <person name="Priest M."/>
            <person name="Roberts A."/>
            <person name="Saif S."/>
            <person name="Shea T."/>
            <person name="Sisk P."/>
            <person name="Stolte C."/>
            <person name="Sykes S."/>
            <person name="Wortman J."/>
            <person name="Nusbaum C."/>
            <person name="Birren B."/>
        </authorList>
    </citation>
    <scope>NUCLEOTIDE SEQUENCE [LARGE SCALE GENOMIC DNA]</scope>
    <source>
        <strain evidence="8 9">ATCC 38327</strain>
    </source>
</reference>
<gene>
    <name evidence="8" type="ORF">AMAG_03110</name>
</gene>
<dbReference type="GO" id="GO:0000166">
    <property type="term" value="F:nucleotide binding"/>
    <property type="evidence" value="ECO:0007669"/>
    <property type="project" value="InterPro"/>
</dbReference>
<keyword evidence="5" id="KW-0804">Transcription</keyword>
<dbReference type="eggNOG" id="KOG4168">
    <property type="taxonomic scope" value="Eukaryota"/>
</dbReference>
<proteinExistence type="inferred from homology"/>
<accession>A0A0L0S4B3</accession>
<dbReference type="Proteomes" id="UP000054350">
    <property type="component" value="Unassembled WGS sequence"/>
</dbReference>
<comment type="similarity">
    <text evidence="2">Belongs to the eukaryotic RPC9 RNA polymerase subunit family.</text>
</comment>
<evidence type="ECO:0000256" key="6">
    <source>
        <dbReference type="ARBA" id="ARBA00023242"/>
    </source>
</evidence>
<name>A0A0L0S4B3_ALLM3</name>
<dbReference type="STRING" id="578462.A0A0L0S4B3"/>
<keyword evidence="4" id="KW-0240">DNA-directed RNA polymerase</keyword>
<dbReference type="VEuPathDB" id="FungiDB:AMAG_03110"/>
<reference evidence="9" key="2">
    <citation type="submission" date="2009-11" db="EMBL/GenBank/DDBJ databases">
        <title>The Genome Sequence of Allomyces macrogynus strain ATCC 38327.</title>
        <authorList>
            <consortium name="The Broad Institute Genome Sequencing Platform"/>
            <person name="Russ C."/>
            <person name="Cuomo C."/>
            <person name="Shea T."/>
            <person name="Young S.K."/>
            <person name="Zeng Q."/>
            <person name="Koehrsen M."/>
            <person name="Haas B."/>
            <person name="Borodovsky M."/>
            <person name="Guigo R."/>
            <person name="Alvarado L."/>
            <person name="Berlin A."/>
            <person name="Borenstein D."/>
            <person name="Chen Z."/>
            <person name="Engels R."/>
            <person name="Freedman E."/>
            <person name="Gellesch M."/>
            <person name="Goldberg J."/>
            <person name="Griggs A."/>
            <person name="Gujja S."/>
            <person name="Heiman D."/>
            <person name="Hepburn T."/>
            <person name="Howarth C."/>
            <person name="Jen D."/>
            <person name="Larson L."/>
            <person name="Lewis B."/>
            <person name="Mehta T."/>
            <person name="Park D."/>
            <person name="Pearson M."/>
            <person name="Roberts A."/>
            <person name="Saif S."/>
            <person name="Shenoy N."/>
            <person name="Sisk P."/>
            <person name="Stolte C."/>
            <person name="Sykes S."/>
            <person name="Walk T."/>
            <person name="White J."/>
            <person name="Yandava C."/>
            <person name="Burger G."/>
            <person name="Gray M.W."/>
            <person name="Holland P.W.H."/>
            <person name="King N."/>
            <person name="Lang F.B.F."/>
            <person name="Roger A.J."/>
            <person name="Ruiz-Trillo I."/>
            <person name="Lander E."/>
            <person name="Nusbaum C."/>
        </authorList>
    </citation>
    <scope>NUCLEOTIDE SEQUENCE [LARGE SCALE GENOMIC DNA]</scope>
    <source>
        <strain evidence="9">ATCC 38327</strain>
    </source>
</reference>
<dbReference type="Gene3D" id="1.20.1250.40">
    <property type="match status" value="1"/>
</dbReference>
<evidence type="ECO:0000313" key="8">
    <source>
        <dbReference type="EMBL" id="KNE57388.1"/>
    </source>
</evidence>
<dbReference type="EMBL" id="GG745331">
    <property type="protein sequence ID" value="KNE57388.1"/>
    <property type="molecule type" value="Genomic_DNA"/>
</dbReference>
<dbReference type="GO" id="GO:0005666">
    <property type="term" value="C:RNA polymerase III complex"/>
    <property type="evidence" value="ECO:0007669"/>
    <property type="project" value="InterPro"/>
</dbReference>
<comment type="subcellular location">
    <subcellularLocation>
        <location evidence="1">Nucleus</location>
    </subcellularLocation>
</comment>
<evidence type="ECO:0000256" key="3">
    <source>
        <dbReference type="ARBA" id="ARBA00016672"/>
    </source>
</evidence>
<evidence type="ECO:0000313" key="9">
    <source>
        <dbReference type="Proteomes" id="UP000054350"/>
    </source>
</evidence>
<keyword evidence="6" id="KW-0539">Nucleus</keyword>
<evidence type="ECO:0000256" key="4">
    <source>
        <dbReference type="ARBA" id="ARBA00022478"/>
    </source>
</evidence>
<keyword evidence="9" id="KW-1185">Reference proteome</keyword>
<feature type="region of interest" description="Disordered" evidence="7">
    <location>
        <begin position="134"/>
        <end position="155"/>
    </location>
</feature>
<dbReference type="PANTHER" id="PTHR15561">
    <property type="entry name" value="CALCITONIN GENE-RELATED PEPTIDE-RECEPTOR COMPONENT PROTEIN"/>
    <property type="match status" value="1"/>
</dbReference>
<organism evidence="8 9">
    <name type="scientific">Allomyces macrogynus (strain ATCC 38327)</name>
    <name type="common">Allomyces javanicus var. macrogynus</name>
    <dbReference type="NCBI Taxonomy" id="578462"/>
    <lineage>
        <taxon>Eukaryota</taxon>
        <taxon>Fungi</taxon>
        <taxon>Fungi incertae sedis</taxon>
        <taxon>Blastocladiomycota</taxon>
        <taxon>Blastocladiomycetes</taxon>
        <taxon>Blastocladiales</taxon>
        <taxon>Blastocladiaceae</taxon>
        <taxon>Allomyces</taxon>
    </lineage>
</organism>
<sequence>MECTNPQVALLSDFEVYHFMSDKGLLAPIDGKDKNARRKEPKSLMYLRREVGYYFEKINKAAPNWTEDQVVAFMRAIQPYKLYKGEKLRLLNVRPKNLVSLLLCVDEADERYTPDQQAEMLRILEEMLPVPDIEEDDEDMAVDPAGDESMIVDED</sequence>
<evidence type="ECO:0000256" key="7">
    <source>
        <dbReference type="SAM" id="MobiDB-lite"/>
    </source>
</evidence>
<protein>
    <recommendedName>
        <fullName evidence="3">DNA-directed RNA polymerase III subunit RPC9</fullName>
    </recommendedName>
</protein>
<dbReference type="GO" id="GO:0006384">
    <property type="term" value="P:transcription initiation at RNA polymerase III promoter"/>
    <property type="evidence" value="ECO:0007669"/>
    <property type="project" value="InterPro"/>
</dbReference>
<dbReference type="AlphaFoldDB" id="A0A0L0S4B3"/>
<evidence type="ECO:0000256" key="2">
    <source>
        <dbReference type="ARBA" id="ARBA00006898"/>
    </source>
</evidence>
<dbReference type="InterPro" id="IPR038846">
    <property type="entry name" value="RPC9"/>
</dbReference>
<evidence type="ECO:0000256" key="5">
    <source>
        <dbReference type="ARBA" id="ARBA00023163"/>
    </source>
</evidence>
<dbReference type="InterPro" id="IPR038324">
    <property type="entry name" value="Rpb4/RPC9_sf"/>
</dbReference>
<dbReference type="Pfam" id="PF03874">
    <property type="entry name" value="RNA_pol_Rpb4"/>
    <property type="match status" value="1"/>
</dbReference>
<dbReference type="InterPro" id="IPR010997">
    <property type="entry name" value="HRDC-like_sf"/>
</dbReference>
<dbReference type="InterPro" id="IPR005574">
    <property type="entry name" value="Rpb4/RPC9"/>
</dbReference>
<dbReference type="OrthoDB" id="1746530at2759"/>
<evidence type="ECO:0000256" key="1">
    <source>
        <dbReference type="ARBA" id="ARBA00004123"/>
    </source>
</evidence>
<dbReference type="SUPFAM" id="SSF47819">
    <property type="entry name" value="HRDC-like"/>
    <property type="match status" value="1"/>
</dbReference>